<dbReference type="PATRIC" id="fig|1127483.3.peg.3465"/>
<organism evidence="2 3">
    <name type="scientific">Cupriavidus basilensis OR16</name>
    <dbReference type="NCBI Taxonomy" id="1127483"/>
    <lineage>
        <taxon>Bacteria</taxon>
        <taxon>Pseudomonadati</taxon>
        <taxon>Pseudomonadota</taxon>
        <taxon>Betaproteobacteria</taxon>
        <taxon>Burkholderiales</taxon>
        <taxon>Burkholderiaceae</taxon>
        <taxon>Cupriavidus</taxon>
    </lineage>
</organism>
<sequence length="81" mass="8474">MGDAAASCVEVEVNGARAPSFPCLTQKLSPKPAPGQAPSERKLASESIVERPSNALGLFNYSATSHRMGNTFGTSVTPQRP</sequence>
<evidence type="ECO:0000313" key="2">
    <source>
        <dbReference type="EMBL" id="EHP41959.1"/>
    </source>
</evidence>
<dbReference type="AlphaFoldDB" id="H1S6D5"/>
<reference evidence="2 3" key="1">
    <citation type="journal article" date="2012" name="J. Bacteriol.">
        <title>De Novo Genome Project of Cupriavidus basilensis OR16.</title>
        <authorList>
            <person name="Cserhati M."/>
            <person name="Kriszt B."/>
            <person name="Szoboszlay S."/>
            <person name="Toth A."/>
            <person name="Szabo I."/>
            <person name="Tancsics A."/>
            <person name="Nagy I."/>
            <person name="Horvath B."/>
            <person name="Nagy I."/>
            <person name="Kukolya J."/>
        </authorList>
    </citation>
    <scope>NUCLEOTIDE SEQUENCE [LARGE SCALE GENOMIC DNA]</scope>
    <source>
        <strain evidence="2 3">OR16</strain>
    </source>
</reference>
<comment type="caution">
    <text evidence="2">The sequence shown here is derived from an EMBL/GenBank/DDBJ whole genome shotgun (WGS) entry which is preliminary data.</text>
</comment>
<evidence type="ECO:0000313" key="3">
    <source>
        <dbReference type="Proteomes" id="UP000005808"/>
    </source>
</evidence>
<dbReference type="Proteomes" id="UP000005808">
    <property type="component" value="Unassembled WGS sequence"/>
</dbReference>
<gene>
    <name evidence="2" type="ORF">OR16_17257</name>
</gene>
<accession>H1S6D5</accession>
<protein>
    <submittedName>
        <fullName evidence="2">Uncharacterized protein</fullName>
    </submittedName>
</protein>
<name>H1S6D5_9BURK</name>
<feature type="region of interest" description="Disordered" evidence="1">
    <location>
        <begin position="27"/>
        <end position="49"/>
    </location>
</feature>
<evidence type="ECO:0000256" key="1">
    <source>
        <dbReference type="SAM" id="MobiDB-lite"/>
    </source>
</evidence>
<dbReference type="EMBL" id="AHJE01000042">
    <property type="protein sequence ID" value="EHP41959.1"/>
    <property type="molecule type" value="Genomic_DNA"/>
</dbReference>
<proteinExistence type="predicted"/>